<dbReference type="Proteomes" id="UP000245207">
    <property type="component" value="Unassembled WGS sequence"/>
</dbReference>
<gene>
    <name evidence="2" type="ORF">CTI12_AA020010</name>
</gene>
<evidence type="ECO:0000313" key="3">
    <source>
        <dbReference type="Proteomes" id="UP000245207"/>
    </source>
</evidence>
<organism evidence="2 3">
    <name type="scientific">Artemisia annua</name>
    <name type="common">Sweet wormwood</name>
    <dbReference type="NCBI Taxonomy" id="35608"/>
    <lineage>
        <taxon>Eukaryota</taxon>
        <taxon>Viridiplantae</taxon>
        <taxon>Streptophyta</taxon>
        <taxon>Embryophyta</taxon>
        <taxon>Tracheophyta</taxon>
        <taxon>Spermatophyta</taxon>
        <taxon>Magnoliopsida</taxon>
        <taxon>eudicotyledons</taxon>
        <taxon>Gunneridae</taxon>
        <taxon>Pentapetalae</taxon>
        <taxon>asterids</taxon>
        <taxon>campanulids</taxon>
        <taxon>Asterales</taxon>
        <taxon>Asteraceae</taxon>
        <taxon>Asteroideae</taxon>
        <taxon>Anthemideae</taxon>
        <taxon>Artemisiinae</taxon>
        <taxon>Artemisia</taxon>
    </lineage>
</organism>
<feature type="domain" description="Galactose oxidase-like Early set" evidence="1">
    <location>
        <begin position="25"/>
        <end position="75"/>
    </location>
</feature>
<protein>
    <submittedName>
        <fullName evidence="2">Aldehyde oxidase GLOX</fullName>
    </submittedName>
</protein>
<keyword evidence="3" id="KW-1185">Reference proteome</keyword>
<proteinExistence type="predicted"/>
<sequence length="184" mass="20571">MVTGEIPKLEMLEVNIARAPYATHLEMLEVNIASAPYATHSFSQGHRLVKLAVSSVKAYQSGAFEVKCMAPPDVSLQDINNWPSILLQEHFQINYIGNKKHDVENGCKSFNETEAFSCEGLLSCLPCTMSRAGFWELKSFEASVSYRPRCSPSNKICRKAAKIQRLTIGKEEVKPIVFHVSYLS</sequence>
<dbReference type="AlphaFoldDB" id="A0A2U1QK24"/>
<evidence type="ECO:0000313" key="2">
    <source>
        <dbReference type="EMBL" id="PWA98364.1"/>
    </source>
</evidence>
<dbReference type="InterPro" id="IPR015202">
    <property type="entry name" value="GO-like_E_set"/>
</dbReference>
<name>A0A2U1QK24_ARTAN</name>
<dbReference type="EMBL" id="PKPP01000070">
    <property type="protein sequence ID" value="PWA98364.1"/>
    <property type="molecule type" value="Genomic_DNA"/>
</dbReference>
<dbReference type="Pfam" id="PF09118">
    <property type="entry name" value="GO-like_E_set"/>
    <property type="match status" value="1"/>
</dbReference>
<comment type="caution">
    <text evidence="2">The sequence shown here is derived from an EMBL/GenBank/DDBJ whole genome shotgun (WGS) entry which is preliminary data.</text>
</comment>
<dbReference type="OrthoDB" id="2019572at2759"/>
<accession>A0A2U1QK24</accession>
<dbReference type="STRING" id="35608.A0A2U1QK24"/>
<reference evidence="2 3" key="1">
    <citation type="journal article" date="2018" name="Mol. Plant">
        <title>The genome of Artemisia annua provides insight into the evolution of Asteraceae family and artemisinin biosynthesis.</title>
        <authorList>
            <person name="Shen Q."/>
            <person name="Zhang L."/>
            <person name="Liao Z."/>
            <person name="Wang S."/>
            <person name="Yan T."/>
            <person name="Shi P."/>
            <person name="Liu M."/>
            <person name="Fu X."/>
            <person name="Pan Q."/>
            <person name="Wang Y."/>
            <person name="Lv Z."/>
            <person name="Lu X."/>
            <person name="Zhang F."/>
            <person name="Jiang W."/>
            <person name="Ma Y."/>
            <person name="Chen M."/>
            <person name="Hao X."/>
            <person name="Li L."/>
            <person name="Tang Y."/>
            <person name="Lv G."/>
            <person name="Zhou Y."/>
            <person name="Sun X."/>
            <person name="Brodelius P.E."/>
            <person name="Rose J.K.C."/>
            <person name="Tang K."/>
        </authorList>
    </citation>
    <scope>NUCLEOTIDE SEQUENCE [LARGE SCALE GENOMIC DNA]</scope>
    <source>
        <strain evidence="3">cv. Huhao1</strain>
        <tissue evidence="2">Leaf</tissue>
    </source>
</reference>
<evidence type="ECO:0000259" key="1">
    <source>
        <dbReference type="Pfam" id="PF09118"/>
    </source>
</evidence>